<dbReference type="InterPro" id="IPR027417">
    <property type="entry name" value="P-loop_NTPase"/>
</dbReference>
<evidence type="ECO:0000259" key="1">
    <source>
        <dbReference type="SMART" id="SM00763"/>
    </source>
</evidence>
<dbReference type="OrthoDB" id="9761914at2"/>
<dbReference type="GO" id="GO:0004672">
    <property type="term" value="F:protein kinase activity"/>
    <property type="evidence" value="ECO:0007669"/>
    <property type="project" value="InterPro"/>
</dbReference>
<dbReference type="Gene3D" id="3.40.50.300">
    <property type="entry name" value="P-loop containing nucleotide triphosphate hydrolases"/>
    <property type="match status" value="1"/>
</dbReference>
<dbReference type="PANTHER" id="PTHR30267">
    <property type="entry name" value="PROTEIN KINASE PRKA"/>
    <property type="match status" value="1"/>
</dbReference>
<sequence>MDIFERIASYRAENDRLAWSGTFKQYIELLKKDPSPAKTAHSRVYDMIKSHGVEDINGRKRYKFFEQEIFGLDRAVEKLVEEYFHSAARRLDVRKRILLLMGPVSGGKSTLVTLLKRGLEQYSRTDAGAVYAIEGCPMHEDPLHLIPLELRPEIEKELGVRIEGNLCPSCQMRLRNEYAGDIEQVKVARVILSEEERVGIGTFSPSDPKSQDIADLTGSIDFSTITEFGSESDPRAYRFDGELNKANRGLMEFQEMLKCDEKFLWNLLSLTQEGNFKAGRFALISADEMIIAHTNETEYKSFISNKKNEALQSRMIVMPVPYNLRVSEEEKIYAKLIAQSDMNHVHIAPHALRAAAIFSILTRLKESKKQGMDLIKKLRMYDGEEVEGYKEADLKEMQTEYLDEGMSGIDPRYVINRISSALIKGDLQCMNALDVLRAIKDGLDQHPSITKEERERYLNFISIARKEYDILAKSEVQKAFVYSFEESAKTLFENYLDNIEAFCNWSKIRDPLTDEEMEPDERLMRSIEEQIGISENAKKAFREEILIRISAYSRKGKKFEYNNHDRLREAIEKKLFTDLKDIVKITTSSKTPDESQLKRINEVCARLIDGHHYCPICANELLKYVGSLLNR</sequence>
<dbReference type="EMBL" id="MPTW01000004">
    <property type="protein sequence ID" value="OME71243.1"/>
    <property type="molecule type" value="Genomic_DNA"/>
</dbReference>
<gene>
    <name evidence="2" type="ORF">BSK65_09265</name>
</gene>
<reference evidence="2 3" key="1">
    <citation type="submission" date="2016-11" db="EMBL/GenBank/DDBJ databases">
        <title>Paenibacillus species isolates.</title>
        <authorList>
            <person name="Beno S.M."/>
        </authorList>
    </citation>
    <scope>NUCLEOTIDE SEQUENCE [LARGE SCALE GENOMIC DNA]</scope>
    <source>
        <strain evidence="2 3">FSL H7-0443</strain>
    </source>
</reference>
<dbReference type="PANTHER" id="PTHR30267:SF2">
    <property type="entry name" value="PROTEIN PRKA"/>
    <property type="match status" value="1"/>
</dbReference>
<organism evidence="2 3">
    <name type="scientific">Paenibacillus odorifer</name>
    <dbReference type="NCBI Taxonomy" id="189426"/>
    <lineage>
        <taxon>Bacteria</taxon>
        <taxon>Bacillati</taxon>
        <taxon>Bacillota</taxon>
        <taxon>Bacilli</taxon>
        <taxon>Bacillales</taxon>
        <taxon>Paenibacillaceae</taxon>
        <taxon>Paenibacillus</taxon>
    </lineage>
</organism>
<dbReference type="InterPro" id="IPR013153">
    <property type="entry name" value="Prk_AAA"/>
</dbReference>
<dbReference type="SMART" id="SM00763">
    <property type="entry name" value="AAA_PrkA"/>
    <property type="match status" value="1"/>
</dbReference>
<dbReference type="PIRSF" id="PIRSF000549">
    <property type="entry name" value="Ser_prot_kin"/>
    <property type="match status" value="1"/>
</dbReference>
<evidence type="ECO:0000313" key="2">
    <source>
        <dbReference type="EMBL" id="OME71243.1"/>
    </source>
</evidence>
<feature type="domain" description="PrkA AAA" evidence="1">
    <location>
        <begin position="21"/>
        <end position="371"/>
    </location>
</feature>
<dbReference type="SUPFAM" id="SSF52540">
    <property type="entry name" value="P-loop containing nucleoside triphosphate hydrolases"/>
    <property type="match status" value="1"/>
</dbReference>
<evidence type="ECO:0000313" key="3">
    <source>
        <dbReference type="Proteomes" id="UP000187425"/>
    </source>
</evidence>
<proteinExistence type="predicted"/>
<protein>
    <submittedName>
        <fullName evidence="2">Protein prkA</fullName>
    </submittedName>
</protein>
<comment type="caution">
    <text evidence="2">The sequence shown here is derived from an EMBL/GenBank/DDBJ whole genome shotgun (WGS) entry which is preliminary data.</text>
</comment>
<accession>A0A1R0ZJ27</accession>
<name>A0A1R0ZJ27_9BACL</name>
<dbReference type="InterPro" id="IPR016230">
    <property type="entry name" value="PrkA/YeaG"/>
</dbReference>
<dbReference type="Proteomes" id="UP000187425">
    <property type="component" value="Unassembled WGS sequence"/>
</dbReference>
<dbReference type="InterPro" id="IPR010650">
    <property type="entry name" value="PrkA_C"/>
</dbReference>
<dbReference type="Pfam" id="PF06798">
    <property type="entry name" value="PrkA"/>
    <property type="match status" value="1"/>
</dbReference>
<dbReference type="Pfam" id="PF08298">
    <property type="entry name" value="AAA_PrkA"/>
    <property type="match status" value="1"/>
</dbReference>
<dbReference type="AlphaFoldDB" id="A0A1R0ZJ27"/>
<dbReference type="RefSeq" id="WP_076284209.1">
    <property type="nucleotide sequence ID" value="NZ_MPTW01000004.1"/>
</dbReference>